<dbReference type="Proteomes" id="UP000076268">
    <property type="component" value="Unassembled WGS sequence"/>
</dbReference>
<accession>A0A154BS80</accession>
<dbReference type="EMBL" id="LSGP01000017">
    <property type="protein sequence ID" value="KYZ76725.1"/>
    <property type="molecule type" value="Genomic_DNA"/>
</dbReference>
<keyword evidence="3" id="KW-1185">Reference proteome</keyword>
<dbReference type="STRING" id="1794912.AXX12_09955"/>
<dbReference type="SUPFAM" id="SSF54106">
    <property type="entry name" value="LysM domain"/>
    <property type="match status" value="1"/>
</dbReference>
<evidence type="ECO:0000259" key="1">
    <source>
        <dbReference type="PROSITE" id="PS51782"/>
    </source>
</evidence>
<evidence type="ECO:0000313" key="3">
    <source>
        <dbReference type="Proteomes" id="UP000076268"/>
    </source>
</evidence>
<feature type="domain" description="LysM" evidence="1">
    <location>
        <begin position="30"/>
        <end position="81"/>
    </location>
</feature>
<dbReference type="PROSITE" id="PS51782">
    <property type="entry name" value="LYSM"/>
    <property type="match status" value="1"/>
</dbReference>
<dbReference type="Pfam" id="PF01476">
    <property type="entry name" value="LysM"/>
    <property type="match status" value="1"/>
</dbReference>
<dbReference type="InterPro" id="IPR036779">
    <property type="entry name" value="LysM_dom_sf"/>
</dbReference>
<reference evidence="2 3" key="1">
    <citation type="submission" date="2016-02" db="EMBL/GenBank/DDBJ databases">
        <title>Anaerosporomusa subterraneum gen. nov., sp. nov., a spore-forming obligate anaerobe isolated from saprolite.</title>
        <authorList>
            <person name="Choi J.K."/>
            <person name="Shah M."/>
            <person name="Yee N."/>
        </authorList>
    </citation>
    <scope>NUCLEOTIDE SEQUENCE [LARGE SCALE GENOMIC DNA]</scope>
    <source>
        <strain evidence="2 3">RU4</strain>
    </source>
</reference>
<dbReference type="RefSeq" id="WP_066242681.1">
    <property type="nucleotide sequence ID" value="NZ_LSGP01000017.1"/>
</dbReference>
<gene>
    <name evidence="2" type="ORF">AXX12_09955</name>
</gene>
<dbReference type="AlphaFoldDB" id="A0A154BS80"/>
<proteinExistence type="predicted"/>
<dbReference type="InterPro" id="IPR018392">
    <property type="entry name" value="LysM"/>
</dbReference>
<protein>
    <recommendedName>
        <fullName evidence="1">LysM domain-containing protein</fullName>
    </recommendedName>
</protein>
<dbReference type="OrthoDB" id="2679564at2"/>
<dbReference type="Gene3D" id="3.10.350.10">
    <property type="entry name" value="LysM domain"/>
    <property type="match status" value="1"/>
</dbReference>
<organism evidence="2 3">
    <name type="scientific">Anaerosporomusa subterranea</name>
    <dbReference type="NCBI Taxonomy" id="1794912"/>
    <lineage>
        <taxon>Bacteria</taxon>
        <taxon>Bacillati</taxon>
        <taxon>Bacillota</taxon>
        <taxon>Negativicutes</taxon>
        <taxon>Acetonemataceae</taxon>
        <taxon>Anaerosporomusa</taxon>
    </lineage>
</organism>
<comment type="caution">
    <text evidence="2">The sequence shown here is derived from an EMBL/GenBank/DDBJ whole genome shotgun (WGS) entry which is preliminary data.</text>
</comment>
<evidence type="ECO:0000313" key="2">
    <source>
        <dbReference type="EMBL" id="KYZ76725.1"/>
    </source>
</evidence>
<dbReference type="CDD" id="cd00118">
    <property type="entry name" value="LysM"/>
    <property type="match status" value="1"/>
</dbReference>
<sequence length="86" mass="9552">MKIITGIVIAIVFYLGIVHANPLADQSQVTVIQVRSGDTVWKIAAEHSAERQDIREVVSVIRQLNQLNHNGQIQPGQLLKVPKQSM</sequence>
<dbReference type="SMART" id="SM00257">
    <property type="entry name" value="LysM"/>
    <property type="match status" value="1"/>
</dbReference>
<name>A0A154BS80_ANASB</name>